<evidence type="ECO:0000256" key="6">
    <source>
        <dbReference type="ARBA" id="ARBA00022618"/>
    </source>
</evidence>
<dbReference type="Gene3D" id="3.30.465.10">
    <property type="match status" value="1"/>
</dbReference>
<dbReference type="NCBIfam" id="NF010480">
    <property type="entry name" value="PRK13905.1"/>
    <property type="match status" value="1"/>
</dbReference>
<dbReference type="InterPro" id="IPR003170">
    <property type="entry name" value="MurB"/>
</dbReference>
<feature type="active site" description="Proton donor" evidence="16">
    <location>
        <position position="226"/>
    </location>
</feature>
<comment type="pathway">
    <text evidence="4 16">Cell wall biogenesis; peptidoglycan biosynthesis.</text>
</comment>
<dbReference type="GO" id="GO:0071949">
    <property type="term" value="F:FAD binding"/>
    <property type="evidence" value="ECO:0007669"/>
    <property type="project" value="InterPro"/>
</dbReference>
<keyword evidence="5 16" id="KW-0963">Cytoplasm</keyword>
<dbReference type="Gene3D" id="3.90.78.10">
    <property type="entry name" value="UDP-N-acetylenolpyruvoylglucosamine reductase, C-terminal domain"/>
    <property type="match status" value="1"/>
</dbReference>
<dbReference type="Gene3D" id="3.30.43.10">
    <property type="entry name" value="Uridine Diphospho-n-acetylenolpyruvylglucosamine Reductase, domain 2"/>
    <property type="match status" value="1"/>
</dbReference>
<dbReference type="OrthoDB" id="9804753at2"/>
<dbReference type="GO" id="GO:0071555">
    <property type="term" value="P:cell wall organization"/>
    <property type="evidence" value="ECO:0007669"/>
    <property type="project" value="UniProtKB-KW"/>
</dbReference>
<evidence type="ECO:0000256" key="8">
    <source>
        <dbReference type="ARBA" id="ARBA00022827"/>
    </source>
</evidence>
<comment type="function">
    <text evidence="2 16">Cell wall formation.</text>
</comment>
<evidence type="ECO:0000259" key="17">
    <source>
        <dbReference type="PROSITE" id="PS51387"/>
    </source>
</evidence>
<dbReference type="InterPro" id="IPR036318">
    <property type="entry name" value="FAD-bd_PCMH-like_sf"/>
</dbReference>
<dbReference type="InterPro" id="IPR016169">
    <property type="entry name" value="FAD-bd_PCMH_sub2"/>
</dbReference>
<dbReference type="Pfam" id="PF01565">
    <property type="entry name" value="FAD_binding_4"/>
    <property type="match status" value="1"/>
</dbReference>
<dbReference type="EMBL" id="JPME01000034">
    <property type="protein sequence ID" value="KEZ87435.1"/>
    <property type="molecule type" value="Genomic_DNA"/>
</dbReference>
<evidence type="ECO:0000313" key="18">
    <source>
        <dbReference type="EMBL" id="KEZ87435.1"/>
    </source>
</evidence>
<keyword evidence="8 16" id="KW-0274">FAD</keyword>
<proteinExistence type="inferred from homology"/>
<dbReference type="InterPro" id="IPR036635">
    <property type="entry name" value="MurB_C_sf"/>
</dbReference>
<keyword evidence="14 16" id="KW-0961">Cell wall biogenesis/degradation</keyword>
<dbReference type="PANTHER" id="PTHR21071">
    <property type="entry name" value="UDP-N-ACETYLENOLPYRUVOYLGLUCOSAMINE REDUCTASE"/>
    <property type="match status" value="1"/>
</dbReference>
<dbReference type="InterPro" id="IPR016167">
    <property type="entry name" value="FAD-bd_PCMH_sub1"/>
</dbReference>
<dbReference type="STRING" id="29354.IO98_21105"/>
<evidence type="ECO:0000256" key="13">
    <source>
        <dbReference type="ARBA" id="ARBA00023306"/>
    </source>
</evidence>
<evidence type="ECO:0000256" key="2">
    <source>
        <dbReference type="ARBA" id="ARBA00003921"/>
    </source>
</evidence>
<evidence type="ECO:0000256" key="15">
    <source>
        <dbReference type="ARBA" id="ARBA00048914"/>
    </source>
</evidence>
<dbReference type="NCBIfam" id="TIGR00179">
    <property type="entry name" value="murB"/>
    <property type="match status" value="1"/>
</dbReference>
<feature type="active site" evidence="16">
    <location>
        <position position="296"/>
    </location>
</feature>
<dbReference type="SUPFAM" id="SSF56194">
    <property type="entry name" value="Uridine diphospho-N-Acetylenolpyruvylglucosamine reductase, MurB, C-terminal domain"/>
    <property type="match status" value="1"/>
</dbReference>
<feature type="domain" description="FAD-binding PCMH-type" evidence="17">
    <location>
        <begin position="31"/>
        <end position="197"/>
    </location>
</feature>
<reference evidence="18 19" key="1">
    <citation type="submission" date="2014-07" db="EMBL/GenBank/DDBJ databases">
        <title>Draft genome of Clostridium celerecrescens 152B isolated from sediments associated with methane hydrate from Krishna Godavari basin.</title>
        <authorList>
            <person name="Honkalas V.S."/>
            <person name="Dabir A.P."/>
            <person name="Arora P."/>
            <person name="Dhakephalkar P.K."/>
        </authorList>
    </citation>
    <scope>NUCLEOTIDE SEQUENCE [LARGE SCALE GENOMIC DNA]</scope>
    <source>
        <strain evidence="18 19">152B</strain>
    </source>
</reference>
<comment type="similarity">
    <text evidence="16">Belongs to the MurB family.</text>
</comment>
<evidence type="ECO:0000256" key="14">
    <source>
        <dbReference type="ARBA" id="ARBA00023316"/>
    </source>
</evidence>
<comment type="cofactor">
    <cofactor evidence="1 16">
        <name>FAD</name>
        <dbReference type="ChEBI" id="CHEBI:57692"/>
    </cofactor>
</comment>
<evidence type="ECO:0000256" key="12">
    <source>
        <dbReference type="ARBA" id="ARBA00023002"/>
    </source>
</evidence>
<evidence type="ECO:0000313" key="19">
    <source>
        <dbReference type="Proteomes" id="UP000028525"/>
    </source>
</evidence>
<keyword evidence="9 16" id="KW-0521">NADP</keyword>
<keyword evidence="12 16" id="KW-0560">Oxidoreductase</keyword>
<keyword evidence="19" id="KW-1185">Reference proteome</keyword>
<keyword evidence="7 16" id="KW-0285">Flavoprotein</keyword>
<dbReference type="PROSITE" id="PS51387">
    <property type="entry name" value="FAD_PCMH"/>
    <property type="match status" value="1"/>
</dbReference>
<protein>
    <recommendedName>
        <fullName evidence="16">UDP-N-acetylenolpyruvoylglucosamine reductase</fullName>
        <ecNumber evidence="16">1.3.1.98</ecNumber>
    </recommendedName>
    <alternativeName>
        <fullName evidence="16">UDP-N-acetylmuramate dehydrogenase</fullName>
    </alternativeName>
</protein>
<gene>
    <name evidence="16" type="primary">murB</name>
    <name evidence="18" type="ORF">IO98_21105</name>
</gene>
<keyword evidence="6 16" id="KW-0132">Cell division</keyword>
<dbReference type="GO" id="GO:0005829">
    <property type="term" value="C:cytosol"/>
    <property type="evidence" value="ECO:0007669"/>
    <property type="project" value="TreeGrafter"/>
</dbReference>
<evidence type="ECO:0000256" key="4">
    <source>
        <dbReference type="ARBA" id="ARBA00004752"/>
    </source>
</evidence>
<evidence type="ECO:0000256" key="1">
    <source>
        <dbReference type="ARBA" id="ARBA00001974"/>
    </source>
</evidence>
<dbReference type="GO" id="GO:0051301">
    <property type="term" value="P:cell division"/>
    <property type="evidence" value="ECO:0007669"/>
    <property type="project" value="UniProtKB-KW"/>
</dbReference>
<feature type="active site" evidence="16">
    <location>
        <position position="176"/>
    </location>
</feature>
<evidence type="ECO:0000256" key="9">
    <source>
        <dbReference type="ARBA" id="ARBA00022857"/>
    </source>
</evidence>
<dbReference type="UniPathway" id="UPA00219"/>
<sequence>MTGFYEKLLGAADKDNIKVGEEMRKHTSFRVGGPAACFVTPADEKELAAVIALCRREEVPFFILGNGSNLLVGDEGFDGVVISMDCFKYCQADKETGILKAGAGAPLARIALEAYRATLTGFEFAAGIPGTLGGAVVMNAGAYGSEMKEVLRSVRVLTPEGEVRELPADQLSLGYRTSCIIPKQYVVLEAKIRLRDGDEVSIKNRMDELARRRKEKQPLEFPSAGSTFKRPEGHFAGKLIEEAGLRGFSLGGAQVSEKHCGFVINKDSATAADIRNLCEEVKKRVFKNSGVALEMEVKTLGKF</sequence>
<comment type="caution">
    <text evidence="18">The sequence shown here is derived from an EMBL/GenBank/DDBJ whole genome shotgun (WGS) entry which is preliminary data.</text>
</comment>
<dbReference type="HAMAP" id="MF_00037">
    <property type="entry name" value="MurB"/>
    <property type="match status" value="1"/>
</dbReference>
<dbReference type="RefSeq" id="WP_038284246.1">
    <property type="nucleotide sequence ID" value="NZ_JPME01000034.1"/>
</dbReference>
<dbReference type="InterPro" id="IPR011601">
    <property type="entry name" value="MurB_C"/>
</dbReference>
<dbReference type="Proteomes" id="UP000028525">
    <property type="component" value="Unassembled WGS sequence"/>
</dbReference>
<keyword evidence="11 16" id="KW-0573">Peptidoglycan synthesis</keyword>
<evidence type="ECO:0000256" key="10">
    <source>
        <dbReference type="ARBA" id="ARBA00022960"/>
    </source>
</evidence>
<evidence type="ECO:0000256" key="11">
    <source>
        <dbReference type="ARBA" id="ARBA00022984"/>
    </source>
</evidence>
<dbReference type="EC" id="1.3.1.98" evidence="16"/>
<dbReference type="GO" id="GO:0009252">
    <property type="term" value="P:peptidoglycan biosynthetic process"/>
    <property type="evidence" value="ECO:0007669"/>
    <property type="project" value="UniProtKB-UniRule"/>
</dbReference>
<dbReference type="InterPro" id="IPR006094">
    <property type="entry name" value="Oxid_FAD_bind_N"/>
</dbReference>
<dbReference type="SUPFAM" id="SSF56176">
    <property type="entry name" value="FAD-binding/transporter-associated domain-like"/>
    <property type="match status" value="1"/>
</dbReference>
<keyword evidence="13 16" id="KW-0131">Cell cycle</keyword>
<dbReference type="AlphaFoldDB" id="A0A084JEQ1"/>
<evidence type="ECO:0000256" key="5">
    <source>
        <dbReference type="ARBA" id="ARBA00022490"/>
    </source>
</evidence>
<keyword evidence="10 16" id="KW-0133">Cell shape</keyword>
<name>A0A084JEQ1_9FIRM</name>
<evidence type="ECO:0000256" key="3">
    <source>
        <dbReference type="ARBA" id="ARBA00004496"/>
    </source>
</evidence>
<comment type="catalytic activity">
    <reaction evidence="15 16">
        <text>UDP-N-acetyl-alpha-D-muramate + NADP(+) = UDP-N-acetyl-3-O-(1-carboxyvinyl)-alpha-D-glucosamine + NADPH + H(+)</text>
        <dbReference type="Rhea" id="RHEA:12248"/>
        <dbReference type="ChEBI" id="CHEBI:15378"/>
        <dbReference type="ChEBI" id="CHEBI:57783"/>
        <dbReference type="ChEBI" id="CHEBI:58349"/>
        <dbReference type="ChEBI" id="CHEBI:68483"/>
        <dbReference type="ChEBI" id="CHEBI:70757"/>
        <dbReference type="EC" id="1.3.1.98"/>
    </reaction>
</comment>
<dbReference type="PANTHER" id="PTHR21071:SF4">
    <property type="entry name" value="UDP-N-ACETYLENOLPYRUVOYLGLUCOSAMINE REDUCTASE"/>
    <property type="match status" value="1"/>
</dbReference>
<organism evidence="18 19">
    <name type="scientific">Lacrimispora celerecrescens</name>
    <dbReference type="NCBI Taxonomy" id="29354"/>
    <lineage>
        <taxon>Bacteria</taxon>
        <taxon>Bacillati</taxon>
        <taxon>Bacillota</taxon>
        <taxon>Clostridia</taxon>
        <taxon>Lachnospirales</taxon>
        <taxon>Lachnospiraceae</taxon>
        <taxon>Lacrimispora</taxon>
    </lineage>
</organism>
<dbReference type="Pfam" id="PF02873">
    <property type="entry name" value="MurB_C"/>
    <property type="match status" value="1"/>
</dbReference>
<comment type="subcellular location">
    <subcellularLocation>
        <location evidence="3 16">Cytoplasm</location>
    </subcellularLocation>
</comment>
<dbReference type="GO" id="GO:0008360">
    <property type="term" value="P:regulation of cell shape"/>
    <property type="evidence" value="ECO:0007669"/>
    <property type="project" value="UniProtKB-KW"/>
</dbReference>
<accession>A0A084JEQ1</accession>
<evidence type="ECO:0000256" key="7">
    <source>
        <dbReference type="ARBA" id="ARBA00022630"/>
    </source>
</evidence>
<dbReference type="InterPro" id="IPR016166">
    <property type="entry name" value="FAD-bd_PCMH"/>
</dbReference>
<dbReference type="GO" id="GO:0008762">
    <property type="term" value="F:UDP-N-acetylmuramate dehydrogenase activity"/>
    <property type="evidence" value="ECO:0007669"/>
    <property type="project" value="UniProtKB-UniRule"/>
</dbReference>
<evidence type="ECO:0000256" key="16">
    <source>
        <dbReference type="HAMAP-Rule" id="MF_00037"/>
    </source>
</evidence>